<protein>
    <recommendedName>
        <fullName evidence="3">Integrase catalytic domain-containing protein</fullName>
    </recommendedName>
</protein>
<dbReference type="Pfam" id="PF25597">
    <property type="entry name" value="SH3_retrovirus"/>
    <property type="match status" value="1"/>
</dbReference>
<keyword evidence="1" id="KW-0645">Protease</keyword>
<dbReference type="PROSITE" id="PS50994">
    <property type="entry name" value="INTEGRASE"/>
    <property type="match status" value="1"/>
</dbReference>
<dbReference type="PANTHER" id="PTHR42648">
    <property type="entry name" value="TRANSPOSASE, PUTATIVE-RELATED"/>
    <property type="match status" value="1"/>
</dbReference>
<gene>
    <name evidence="4" type="ORF">L3X38_038798</name>
</gene>
<feature type="domain" description="Integrase catalytic" evidence="3">
    <location>
        <begin position="467"/>
        <end position="641"/>
    </location>
</feature>
<evidence type="ECO:0000259" key="3">
    <source>
        <dbReference type="PROSITE" id="PS50994"/>
    </source>
</evidence>
<dbReference type="InterPro" id="IPR025724">
    <property type="entry name" value="GAG-pre-integrase_dom"/>
</dbReference>
<proteinExistence type="predicted"/>
<dbReference type="GO" id="GO:0008233">
    <property type="term" value="F:peptidase activity"/>
    <property type="evidence" value="ECO:0007669"/>
    <property type="project" value="UniProtKB-KW"/>
</dbReference>
<dbReference type="Pfam" id="PF00665">
    <property type="entry name" value="rve"/>
    <property type="match status" value="1"/>
</dbReference>
<name>A0AAD4YRV0_PRUDU</name>
<dbReference type="Pfam" id="PF22936">
    <property type="entry name" value="Pol_BBD"/>
    <property type="match status" value="1"/>
</dbReference>
<dbReference type="PANTHER" id="PTHR42648:SF28">
    <property type="entry name" value="TRANSPOSON-ENCODED PROTEIN WITH RIBONUCLEASE H-LIKE AND RETROVIRUS ZINC FINGER-LIKE DOMAINS"/>
    <property type="match status" value="1"/>
</dbReference>
<sequence length="786" mass="88512">MGAHGATSQGVTILGSCSVSSQEQTREGPVVGARADNIMLGGVGPVRCATLNLSEAFWELTGFGFVGTPKLSELEAGAIPGWVTPWEVAPSIRTLTGSNYKKWREDVEIALGLLDYEMVLTDEALSVPANDASAETKAKYTKWIKANKMAILIMRSSISEEVRGSIIETENAKQFMEAIAENFQGSKKAEIGSLMSQLTDMKYNGEGCIRTHILNMVEIGNKLKALKVNVDETMLVHFAINSLPSIFRQLKTTYIAQKEIWSVVDLIVEVLSNSWWIDSGATVHVTNSLQGFKTKRVPNKDDLKVFVGNGERVRVDFVGLASLELESGFVLELVDVVYVPSMTRNLLSVSKLVKSNLQLEFDESGFSIFRNKSFIGNGLLIDGMFRLNSKLPNQSTEMINVLSSKRPCNTEPFTLWHKRLGHVSKERMNLLSKESILPPLNHHEQDKICIECAKGKLTNLRKKGAIRSEKLLEIIHTDICGPFPADTHDGFRYFITLTDDFSRYGYVYLITEKSKALEMFKIYKAEVENQLDSKIKVVRSDRGGEFYGKFTERGRNPGPFANFLQQEGIIAQYTNPGTPQQNGVSERRNRTLIEMVRSMMCCAKLPTFLWGEALKTANYLVNRVPTKATNKIPYEIWSKRKPSLAHLKTWGCKAEAKLYNPMQKKLDSKTVSCFFIRYPDRTKGYRFYCPKHNTRFVETQRAIFIEEEEGGLDDTDFDFDEVLENKETADENQMRNVTILPLDVLGENQDSPMDEERNNEEGQVTKNQQTAAEEVQTDQPVQVPNP</sequence>
<reference evidence="4 5" key="1">
    <citation type="journal article" date="2022" name="G3 (Bethesda)">
        <title>Whole-genome sequence and methylome profiling of the almond [Prunus dulcis (Mill.) D.A. Webb] cultivar 'Nonpareil'.</title>
        <authorList>
            <person name="D'Amico-Willman K.M."/>
            <person name="Ouma W.Z."/>
            <person name="Meulia T."/>
            <person name="Sideli G.M."/>
            <person name="Gradziel T.M."/>
            <person name="Fresnedo-Ramirez J."/>
        </authorList>
    </citation>
    <scope>NUCLEOTIDE SEQUENCE [LARGE SCALE GENOMIC DNA]</scope>
    <source>
        <strain evidence="4">Clone GOH B32 T37-40</strain>
    </source>
</reference>
<organism evidence="4 5">
    <name type="scientific">Prunus dulcis</name>
    <name type="common">Almond</name>
    <name type="synonym">Amygdalus dulcis</name>
    <dbReference type="NCBI Taxonomy" id="3755"/>
    <lineage>
        <taxon>Eukaryota</taxon>
        <taxon>Viridiplantae</taxon>
        <taxon>Streptophyta</taxon>
        <taxon>Embryophyta</taxon>
        <taxon>Tracheophyta</taxon>
        <taxon>Spermatophyta</taxon>
        <taxon>Magnoliopsida</taxon>
        <taxon>eudicotyledons</taxon>
        <taxon>Gunneridae</taxon>
        <taxon>Pentapetalae</taxon>
        <taxon>rosids</taxon>
        <taxon>fabids</taxon>
        <taxon>Rosales</taxon>
        <taxon>Rosaceae</taxon>
        <taxon>Amygdaloideae</taxon>
        <taxon>Amygdaleae</taxon>
        <taxon>Prunus</taxon>
    </lineage>
</organism>
<dbReference type="AlphaFoldDB" id="A0AAD4YRV0"/>
<dbReference type="Pfam" id="PF14223">
    <property type="entry name" value="Retrotran_gag_2"/>
    <property type="match status" value="1"/>
</dbReference>
<comment type="caution">
    <text evidence="4">The sequence shown here is derived from an EMBL/GenBank/DDBJ whole genome shotgun (WGS) entry which is preliminary data.</text>
</comment>
<dbReference type="InterPro" id="IPR036397">
    <property type="entry name" value="RNaseH_sf"/>
</dbReference>
<dbReference type="InterPro" id="IPR057670">
    <property type="entry name" value="SH3_retrovirus"/>
</dbReference>
<evidence type="ECO:0000313" key="5">
    <source>
        <dbReference type="Proteomes" id="UP001054821"/>
    </source>
</evidence>
<dbReference type="Pfam" id="PF13976">
    <property type="entry name" value="gag_pre-integrs"/>
    <property type="match status" value="1"/>
</dbReference>
<evidence type="ECO:0000256" key="1">
    <source>
        <dbReference type="ARBA" id="ARBA00022670"/>
    </source>
</evidence>
<evidence type="ECO:0000256" key="2">
    <source>
        <dbReference type="SAM" id="MobiDB-lite"/>
    </source>
</evidence>
<keyword evidence="1" id="KW-0378">Hydrolase</keyword>
<keyword evidence="5" id="KW-1185">Reference proteome</keyword>
<dbReference type="InterPro" id="IPR001584">
    <property type="entry name" value="Integrase_cat-core"/>
</dbReference>
<dbReference type="InterPro" id="IPR012337">
    <property type="entry name" value="RNaseH-like_sf"/>
</dbReference>
<dbReference type="Gene3D" id="3.30.420.10">
    <property type="entry name" value="Ribonuclease H-like superfamily/Ribonuclease H"/>
    <property type="match status" value="1"/>
</dbReference>
<feature type="region of interest" description="Disordered" evidence="2">
    <location>
        <begin position="745"/>
        <end position="786"/>
    </location>
</feature>
<dbReference type="GO" id="GO:0006508">
    <property type="term" value="P:proteolysis"/>
    <property type="evidence" value="ECO:0007669"/>
    <property type="project" value="UniProtKB-KW"/>
</dbReference>
<feature type="compositionally biased region" description="Polar residues" evidence="2">
    <location>
        <begin position="761"/>
        <end position="786"/>
    </location>
</feature>
<dbReference type="Proteomes" id="UP001054821">
    <property type="component" value="Chromosome 7"/>
</dbReference>
<evidence type="ECO:0000313" key="4">
    <source>
        <dbReference type="EMBL" id="KAI5319090.1"/>
    </source>
</evidence>
<dbReference type="GO" id="GO:0015074">
    <property type="term" value="P:DNA integration"/>
    <property type="evidence" value="ECO:0007669"/>
    <property type="project" value="InterPro"/>
</dbReference>
<dbReference type="InterPro" id="IPR039537">
    <property type="entry name" value="Retrotran_Ty1/copia-like"/>
</dbReference>
<dbReference type="EMBL" id="JAJFAZ020000007">
    <property type="protein sequence ID" value="KAI5319090.1"/>
    <property type="molecule type" value="Genomic_DNA"/>
</dbReference>
<dbReference type="GO" id="GO:0003676">
    <property type="term" value="F:nucleic acid binding"/>
    <property type="evidence" value="ECO:0007669"/>
    <property type="project" value="InterPro"/>
</dbReference>
<dbReference type="InterPro" id="IPR054722">
    <property type="entry name" value="PolX-like_BBD"/>
</dbReference>
<accession>A0AAD4YRV0</accession>
<dbReference type="SUPFAM" id="SSF53098">
    <property type="entry name" value="Ribonuclease H-like"/>
    <property type="match status" value="1"/>
</dbReference>